<dbReference type="PIRSF" id="PIRSF005499">
    <property type="entry name" value="PNPase"/>
    <property type="match status" value="1"/>
</dbReference>
<evidence type="ECO:0000256" key="8">
    <source>
        <dbReference type="HAMAP-Rule" id="MF_01595"/>
    </source>
</evidence>
<dbReference type="InterPro" id="IPR004088">
    <property type="entry name" value="KH_dom_type_1"/>
</dbReference>
<reference evidence="11" key="2">
    <citation type="journal article" date="2021" name="Microbiome">
        <title>Successional dynamics and alternative stable states in a saline activated sludge microbial community over 9 years.</title>
        <authorList>
            <person name="Wang Y."/>
            <person name="Ye J."/>
            <person name="Ju F."/>
            <person name="Liu L."/>
            <person name="Boyd J.A."/>
            <person name="Deng Y."/>
            <person name="Parks D.H."/>
            <person name="Jiang X."/>
            <person name="Yin X."/>
            <person name="Woodcroft B.J."/>
            <person name="Tyson G.W."/>
            <person name="Hugenholtz P."/>
            <person name="Polz M.F."/>
            <person name="Zhang T."/>
        </authorList>
    </citation>
    <scope>NUCLEOTIDE SEQUENCE</scope>
    <source>
        <strain evidence="11">HKST-UBA02</strain>
    </source>
</reference>
<feature type="region of interest" description="Disordered" evidence="9">
    <location>
        <begin position="254"/>
        <end position="273"/>
    </location>
</feature>
<dbReference type="Pfam" id="PF03726">
    <property type="entry name" value="PNPase"/>
    <property type="match status" value="1"/>
</dbReference>
<dbReference type="InterPro" id="IPR012340">
    <property type="entry name" value="NA-bd_OB-fold"/>
</dbReference>
<evidence type="ECO:0000259" key="10">
    <source>
        <dbReference type="PROSITE" id="PS50126"/>
    </source>
</evidence>
<dbReference type="SMART" id="SM00322">
    <property type="entry name" value="KH"/>
    <property type="match status" value="1"/>
</dbReference>
<feature type="binding site" evidence="8">
    <location>
        <position position="514"/>
    </location>
    <ligand>
        <name>Mg(2+)</name>
        <dbReference type="ChEBI" id="CHEBI:18420"/>
    </ligand>
</feature>
<evidence type="ECO:0000256" key="1">
    <source>
        <dbReference type="ARBA" id="ARBA00007404"/>
    </source>
</evidence>
<comment type="similarity">
    <text evidence="1 8">Belongs to the polyribonucleotide nucleotidyltransferase family.</text>
</comment>
<dbReference type="Gene3D" id="2.40.50.140">
    <property type="entry name" value="Nucleic acid-binding proteins"/>
    <property type="match status" value="1"/>
</dbReference>
<comment type="catalytic activity">
    <reaction evidence="8">
        <text>RNA(n+1) + phosphate = RNA(n) + a ribonucleoside 5'-diphosphate</text>
        <dbReference type="Rhea" id="RHEA:22096"/>
        <dbReference type="Rhea" id="RHEA-COMP:14527"/>
        <dbReference type="Rhea" id="RHEA-COMP:17342"/>
        <dbReference type="ChEBI" id="CHEBI:43474"/>
        <dbReference type="ChEBI" id="CHEBI:57930"/>
        <dbReference type="ChEBI" id="CHEBI:140395"/>
        <dbReference type="EC" id="2.7.7.8"/>
    </reaction>
</comment>
<dbReference type="Pfam" id="PF00575">
    <property type="entry name" value="S1"/>
    <property type="match status" value="1"/>
</dbReference>
<dbReference type="HAMAP" id="MF_01595">
    <property type="entry name" value="PNPase"/>
    <property type="match status" value="1"/>
</dbReference>
<dbReference type="SUPFAM" id="SSF54791">
    <property type="entry name" value="Eukaryotic type KH-domain (KH-domain type I)"/>
    <property type="match status" value="1"/>
</dbReference>
<comment type="function">
    <text evidence="8">Involved in mRNA degradation. Catalyzes the phosphorolysis of single-stranded polyribonucleotides processively in the 3'- to 5'-direction.</text>
</comment>
<reference evidence="11" key="1">
    <citation type="submission" date="2020-04" db="EMBL/GenBank/DDBJ databases">
        <authorList>
            <person name="Zhang T."/>
        </authorList>
    </citation>
    <scope>NUCLEOTIDE SEQUENCE</scope>
    <source>
        <strain evidence="11">HKST-UBA02</strain>
    </source>
</reference>
<dbReference type="InterPro" id="IPR001247">
    <property type="entry name" value="ExoRNase_PH_dom1"/>
</dbReference>
<feature type="binding site" evidence="8">
    <location>
        <position position="508"/>
    </location>
    <ligand>
        <name>Mg(2+)</name>
        <dbReference type="ChEBI" id="CHEBI:18420"/>
    </ligand>
</feature>
<dbReference type="Pfam" id="PF00013">
    <property type="entry name" value="KH_1"/>
    <property type="match status" value="1"/>
</dbReference>
<sequence>MNVIEPTWKGTARIGQRDVVLETGRIARQADGAVLIRSGGTALLVTVVAASAPREGTDFFPLTVEYKERFSSAGGFPGGYRKREGRANDFEILTCRLIDRSIRPLFPDGYRCEVQVIANVLAWEPDGDPESLAILGAAAALHLSPVPFDGPVAGYRVVQEMDDSVVAFPEGSPQTDRKMDLVLTIGPNGLVMAEGEAKEVSEDTVAKAIQVATDAAKPFFDLLAEARQALGIVPREFQADEMDTAVLGDVQREATTPSGNTAGPDAPSSGDEATVSLRDAVLTTGKHEKSAAVKAVRNRVHAALAETYPERGREIDDAFHAVEKKLLRRLASEEGLRIDGRNSTQIRPISIETTVLPRVHGSALFTRGETQALVVTTLGSARDEQEVERLHGVERQRFQLYYSFPPYSVGETRPLRGPGRREIGHGNLALRALAQVLPDPKDFPYTIKVESEITESNGSSSMATVCGGCLALMDAGVPITRPVAGIAMGLISDGDETVILSDILGNEDHLGDMDFKVAGTTRGITAIQLDNKLGSLPADLLSRALAQAKEGRLFILGQMAEALAEPRPQISANAPRIQSLTIGTHRIRTLIGAGGKTIRELQADTGTSVDVSDDGTVRVFAPDVDALRAAEKRIKELTGEPEVGQYYRGPVTGIANFGAFVRLFEGIEGMIHVSELSDERVANVDSVLSEGQVVTVKVLGTERGRIQLSLKAAKGVDESDIANL</sequence>
<evidence type="ECO:0000256" key="4">
    <source>
        <dbReference type="ARBA" id="ARBA00022695"/>
    </source>
</evidence>
<dbReference type="FunFam" id="3.30.1370.10:FF:000001">
    <property type="entry name" value="Polyribonucleotide nucleotidyltransferase"/>
    <property type="match status" value="1"/>
</dbReference>
<dbReference type="InterPro" id="IPR012162">
    <property type="entry name" value="PNPase"/>
</dbReference>
<dbReference type="Gene3D" id="3.30.1370.10">
    <property type="entry name" value="K Homology domain, type 1"/>
    <property type="match status" value="1"/>
</dbReference>
<dbReference type="AlphaFoldDB" id="A0A956SCH7"/>
<dbReference type="EC" id="2.7.7.8" evidence="8"/>
<keyword evidence="5 8" id="KW-0479">Metal-binding</keyword>
<dbReference type="NCBIfam" id="NF008805">
    <property type="entry name" value="PRK11824.1"/>
    <property type="match status" value="1"/>
</dbReference>
<dbReference type="GO" id="GO:0006402">
    <property type="term" value="P:mRNA catabolic process"/>
    <property type="evidence" value="ECO:0007669"/>
    <property type="project" value="UniProtKB-UniRule"/>
</dbReference>
<dbReference type="EMBL" id="JAGQHS010000023">
    <property type="protein sequence ID" value="MCA9755482.1"/>
    <property type="molecule type" value="Genomic_DNA"/>
</dbReference>
<dbReference type="GO" id="GO:0006396">
    <property type="term" value="P:RNA processing"/>
    <property type="evidence" value="ECO:0007669"/>
    <property type="project" value="InterPro"/>
</dbReference>
<dbReference type="GO" id="GO:0000287">
    <property type="term" value="F:magnesium ion binding"/>
    <property type="evidence" value="ECO:0007669"/>
    <property type="project" value="UniProtKB-UniRule"/>
</dbReference>
<dbReference type="GO" id="GO:0004654">
    <property type="term" value="F:polyribonucleotide nucleotidyltransferase activity"/>
    <property type="evidence" value="ECO:0007669"/>
    <property type="project" value="UniProtKB-UniRule"/>
</dbReference>
<dbReference type="InterPro" id="IPR036345">
    <property type="entry name" value="ExoRNase_PH_dom2_sf"/>
</dbReference>
<comment type="caution">
    <text evidence="11">The sequence shown here is derived from an EMBL/GenBank/DDBJ whole genome shotgun (WGS) entry which is preliminary data.</text>
</comment>
<dbReference type="GO" id="GO:0005829">
    <property type="term" value="C:cytosol"/>
    <property type="evidence" value="ECO:0007669"/>
    <property type="project" value="TreeGrafter"/>
</dbReference>
<keyword evidence="4 8" id="KW-0548">Nucleotidyltransferase</keyword>
<comment type="subcellular location">
    <subcellularLocation>
        <location evidence="8">Cytoplasm</location>
    </subcellularLocation>
</comment>
<keyword evidence="7 8" id="KW-0694">RNA-binding</keyword>
<accession>A0A956SCH7</accession>
<dbReference type="PANTHER" id="PTHR11252">
    <property type="entry name" value="POLYRIBONUCLEOTIDE NUCLEOTIDYLTRANSFERASE"/>
    <property type="match status" value="1"/>
</dbReference>
<dbReference type="InterPro" id="IPR004087">
    <property type="entry name" value="KH_dom"/>
</dbReference>
<evidence type="ECO:0000313" key="12">
    <source>
        <dbReference type="Proteomes" id="UP000739538"/>
    </source>
</evidence>
<dbReference type="Pfam" id="PF01138">
    <property type="entry name" value="RNase_PH"/>
    <property type="match status" value="2"/>
</dbReference>
<dbReference type="Gene3D" id="3.30.230.70">
    <property type="entry name" value="GHMP Kinase, N-terminal domain"/>
    <property type="match status" value="2"/>
</dbReference>
<feature type="domain" description="S1 motif" evidence="10">
    <location>
        <begin position="644"/>
        <end position="711"/>
    </location>
</feature>
<dbReference type="CDD" id="cd02393">
    <property type="entry name" value="KH-I_PNPase"/>
    <property type="match status" value="1"/>
</dbReference>
<evidence type="ECO:0000256" key="9">
    <source>
        <dbReference type="SAM" id="MobiDB-lite"/>
    </source>
</evidence>
<keyword evidence="3 8" id="KW-0808">Transferase</keyword>
<dbReference type="GO" id="GO:0000175">
    <property type="term" value="F:3'-5'-RNA exonuclease activity"/>
    <property type="evidence" value="ECO:0007669"/>
    <property type="project" value="TreeGrafter"/>
</dbReference>
<comment type="cofactor">
    <cofactor evidence="8">
        <name>Mg(2+)</name>
        <dbReference type="ChEBI" id="CHEBI:18420"/>
    </cofactor>
</comment>
<dbReference type="GO" id="GO:0003723">
    <property type="term" value="F:RNA binding"/>
    <property type="evidence" value="ECO:0007669"/>
    <property type="project" value="UniProtKB-UniRule"/>
</dbReference>
<evidence type="ECO:0000256" key="6">
    <source>
        <dbReference type="ARBA" id="ARBA00022842"/>
    </source>
</evidence>
<evidence type="ECO:0000256" key="5">
    <source>
        <dbReference type="ARBA" id="ARBA00022723"/>
    </source>
</evidence>
<proteinExistence type="inferred from homology"/>
<dbReference type="SUPFAM" id="SSF50249">
    <property type="entry name" value="Nucleic acid-binding proteins"/>
    <property type="match status" value="1"/>
</dbReference>
<name>A0A956SCH7_UNCEI</name>
<dbReference type="InterPro" id="IPR020568">
    <property type="entry name" value="Ribosomal_Su5_D2-typ_SF"/>
</dbReference>
<dbReference type="Proteomes" id="UP000739538">
    <property type="component" value="Unassembled WGS sequence"/>
</dbReference>
<dbReference type="PROSITE" id="PS50084">
    <property type="entry name" value="KH_TYPE_1"/>
    <property type="match status" value="1"/>
</dbReference>
<protein>
    <recommendedName>
        <fullName evidence="8">Polyribonucleotide nucleotidyltransferase</fullName>
        <ecNumber evidence="8">2.7.7.8</ecNumber>
    </recommendedName>
    <alternativeName>
        <fullName evidence="8">Polynucleotide phosphorylase</fullName>
        <shortName evidence="8">PNPase</shortName>
    </alternativeName>
</protein>
<dbReference type="SUPFAM" id="SSF55666">
    <property type="entry name" value="Ribonuclease PH domain 2-like"/>
    <property type="match status" value="2"/>
</dbReference>
<dbReference type="NCBIfam" id="TIGR03591">
    <property type="entry name" value="polynuc_phos"/>
    <property type="match status" value="1"/>
</dbReference>
<dbReference type="SMART" id="SM00316">
    <property type="entry name" value="S1"/>
    <property type="match status" value="1"/>
</dbReference>
<dbReference type="SUPFAM" id="SSF54211">
    <property type="entry name" value="Ribosomal protein S5 domain 2-like"/>
    <property type="match status" value="2"/>
</dbReference>
<organism evidence="11 12">
    <name type="scientific">Eiseniibacteriota bacterium</name>
    <dbReference type="NCBI Taxonomy" id="2212470"/>
    <lineage>
        <taxon>Bacteria</taxon>
        <taxon>Candidatus Eiseniibacteriota</taxon>
    </lineage>
</organism>
<dbReference type="CDD" id="cd11364">
    <property type="entry name" value="RNase_PH_PNPase_2"/>
    <property type="match status" value="1"/>
</dbReference>
<dbReference type="PANTHER" id="PTHR11252:SF0">
    <property type="entry name" value="POLYRIBONUCLEOTIDE NUCLEOTIDYLTRANSFERASE 1, MITOCHONDRIAL"/>
    <property type="match status" value="1"/>
</dbReference>
<keyword evidence="6 8" id="KW-0460">Magnesium</keyword>
<dbReference type="InterPro" id="IPR027408">
    <property type="entry name" value="PNPase/RNase_PH_dom_sf"/>
</dbReference>
<dbReference type="PROSITE" id="PS50126">
    <property type="entry name" value="S1"/>
    <property type="match status" value="1"/>
</dbReference>
<dbReference type="InterPro" id="IPR036612">
    <property type="entry name" value="KH_dom_type_1_sf"/>
</dbReference>
<evidence type="ECO:0000256" key="7">
    <source>
        <dbReference type="ARBA" id="ARBA00022884"/>
    </source>
</evidence>
<dbReference type="FunFam" id="3.30.230.70:FF:000002">
    <property type="entry name" value="Polyribonucleotide nucleotidyltransferase"/>
    <property type="match status" value="1"/>
</dbReference>
<evidence type="ECO:0000256" key="2">
    <source>
        <dbReference type="ARBA" id="ARBA00022490"/>
    </source>
</evidence>
<dbReference type="FunFam" id="3.30.230.70:FF:000001">
    <property type="entry name" value="Polyribonucleotide nucleotidyltransferase"/>
    <property type="match status" value="1"/>
</dbReference>
<evidence type="ECO:0000256" key="3">
    <source>
        <dbReference type="ARBA" id="ARBA00022679"/>
    </source>
</evidence>
<dbReference type="InterPro" id="IPR003029">
    <property type="entry name" value="S1_domain"/>
</dbReference>
<evidence type="ECO:0000313" key="11">
    <source>
        <dbReference type="EMBL" id="MCA9755482.1"/>
    </source>
</evidence>
<keyword evidence="2 8" id="KW-0963">Cytoplasm</keyword>
<dbReference type="InterPro" id="IPR015848">
    <property type="entry name" value="PNPase_PH_RNA-bd_bac/org-type"/>
</dbReference>
<gene>
    <name evidence="8 11" type="primary">pnp</name>
    <name evidence="11" type="ORF">KDA27_06750</name>
</gene>